<keyword evidence="2" id="KW-1185">Reference proteome</keyword>
<accession>A0ABN7XFT2</accession>
<protein>
    <submittedName>
        <fullName evidence="1">25160_t:CDS:1</fullName>
    </submittedName>
</protein>
<dbReference type="Proteomes" id="UP000789901">
    <property type="component" value="Unassembled WGS sequence"/>
</dbReference>
<organism evidence="1 2">
    <name type="scientific">Gigaspora margarita</name>
    <dbReference type="NCBI Taxonomy" id="4874"/>
    <lineage>
        <taxon>Eukaryota</taxon>
        <taxon>Fungi</taxon>
        <taxon>Fungi incertae sedis</taxon>
        <taxon>Mucoromycota</taxon>
        <taxon>Glomeromycotina</taxon>
        <taxon>Glomeromycetes</taxon>
        <taxon>Diversisporales</taxon>
        <taxon>Gigasporaceae</taxon>
        <taxon>Gigaspora</taxon>
    </lineage>
</organism>
<gene>
    <name evidence="1" type="ORF">GMARGA_LOCUS42686</name>
</gene>
<reference evidence="1 2" key="1">
    <citation type="submission" date="2021-06" db="EMBL/GenBank/DDBJ databases">
        <authorList>
            <person name="Kallberg Y."/>
            <person name="Tangrot J."/>
            <person name="Rosling A."/>
        </authorList>
    </citation>
    <scope>NUCLEOTIDE SEQUENCE [LARGE SCALE GENOMIC DNA]</scope>
    <source>
        <strain evidence="1 2">120-4 pot B 10/14</strain>
    </source>
</reference>
<dbReference type="EMBL" id="CAJVQB010130054">
    <property type="protein sequence ID" value="CAG8853865.1"/>
    <property type="molecule type" value="Genomic_DNA"/>
</dbReference>
<name>A0ABN7XFT2_GIGMA</name>
<feature type="non-terminal residue" evidence="1">
    <location>
        <position position="96"/>
    </location>
</feature>
<evidence type="ECO:0000313" key="1">
    <source>
        <dbReference type="EMBL" id="CAG8853865.1"/>
    </source>
</evidence>
<sequence>MLQKRKLDIIEVKIVKLSTLDSKHIKLFTIDNNDCSELGFGYDIEEMKYSRYVESLTDFNIVKISCESALGRVMKSEDPIATDKNMPAFAQGLDDA</sequence>
<proteinExistence type="predicted"/>
<comment type="caution">
    <text evidence="1">The sequence shown here is derived from an EMBL/GenBank/DDBJ whole genome shotgun (WGS) entry which is preliminary data.</text>
</comment>
<evidence type="ECO:0000313" key="2">
    <source>
        <dbReference type="Proteomes" id="UP000789901"/>
    </source>
</evidence>